<proteinExistence type="predicted"/>
<accession>A0A1E3ANU9</accession>
<comment type="caution">
    <text evidence="1">The sequence shown here is derived from an EMBL/GenBank/DDBJ whole genome shotgun (WGS) entry which is preliminary data.</text>
</comment>
<dbReference type="PATRIC" id="fig|1432052.3.peg.5280"/>
<name>A0A1E3ANU9_9FIRM</name>
<dbReference type="EMBL" id="MCGI01000004">
    <property type="protein sequence ID" value="ODM10393.1"/>
    <property type="molecule type" value="Genomic_DNA"/>
</dbReference>
<dbReference type="PANTHER" id="PTHR38733">
    <property type="entry name" value="PROTEIN MCRC"/>
    <property type="match status" value="1"/>
</dbReference>
<dbReference type="AlphaFoldDB" id="A0A1E3ANU9"/>
<gene>
    <name evidence="1" type="ORF">BEH84_04765</name>
</gene>
<dbReference type="Pfam" id="PF10117">
    <property type="entry name" value="McrBC"/>
    <property type="match status" value="1"/>
</dbReference>
<evidence type="ECO:0000313" key="1">
    <source>
        <dbReference type="EMBL" id="ODM10393.1"/>
    </source>
</evidence>
<evidence type="ECO:0000313" key="2">
    <source>
        <dbReference type="Proteomes" id="UP000095003"/>
    </source>
</evidence>
<dbReference type="InterPro" id="IPR019292">
    <property type="entry name" value="McrC"/>
</dbReference>
<sequence length="437" mass="50582">MRTVYQITEFGSFISEKELPGYATLPKHTFEQLETFILSNKSKKTDALELMGISHKRGAGKVITARNYVGIITMKDGTVIEILPKVYSKQSCESDNDKAAAQIKRLLVEMLKTLRISPYKSLQTSCVNIERMNLFEVFIRMFIDEIFRIVKHGLKRSYETVENNEQLFKGKIKFQEHIKYNFAHKERSYVEYDDYNSNRPENRLLKAALLYLYKKSASVRNKSDLRTLLNEFCEVDASTDYEGDYASIIPDRNMKDYEAALLWCRVLLMGKSFTSFSGSEVAVALLFPMETLFESYIAARLSRVLENDEFSVSVQDKTYYLFDKPDKKFLIKPDIVINRKADNVVFILDTKWKVLSEVKVNYGIAQGDMYQMFAYQKKYGAENVTLLYPLTEQIPIDKRIEYISNDGVTVKVKFVDLLDIDNSLAAIAEEFEKYGYT</sequence>
<dbReference type="Proteomes" id="UP000095003">
    <property type="component" value="Unassembled WGS sequence"/>
</dbReference>
<dbReference type="GeneID" id="93301616"/>
<reference evidence="1 2" key="1">
    <citation type="submission" date="2016-07" db="EMBL/GenBank/DDBJ databases">
        <title>Characterization of isolates of Eisenbergiella tayi derived from blood cultures, using whole genome sequencing.</title>
        <authorList>
            <person name="Burdz T."/>
            <person name="Wiebe D."/>
            <person name="Huynh C."/>
            <person name="Bernard K."/>
        </authorList>
    </citation>
    <scope>NUCLEOTIDE SEQUENCE [LARGE SCALE GENOMIC DNA]</scope>
    <source>
        <strain evidence="1 2">NML 120489</strain>
    </source>
</reference>
<organism evidence="1 2">
    <name type="scientific">Eisenbergiella tayi</name>
    <dbReference type="NCBI Taxonomy" id="1432052"/>
    <lineage>
        <taxon>Bacteria</taxon>
        <taxon>Bacillati</taxon>
        <taxon>Bacillota</taxon>
        <taxon>Clostridia</taxon>
        <taxon>Lachnospirales</taxon>
        <taxon>Lachnospiraceae</taxon>
        <taxon>Eisenbergiella</taxon>
    </lineage>
</organism>
<dbReference type="PANTHER" id="PTHR38733:SF1">
    <property type="entry name" value="TYPE IV METHYL-DIRECTED RESTRICTION ENZYME ECOKMCRBC"/>
    <property type="match status" value="1"/>
</dbReference>
<dbReference type="RefSeq" id="WP_069158673.1">
    <property type="nucleotide sequence ID" value="NZ_DBFYTC010000084.1"/>
</dbReference>
<protein>
    <submittedName>
        <fullName evidence="1">5-methylcytosine-specific restriction enzyme subunit McrC</fullName>
    </submittedName>
</protein>